<gene>
    <name evidence="1" type="ORF">AKO1_011647</name>
</gene>
<evidence type="ECO:0000313" key="1">
    <source>
        <dbReference type="EMBL" id="KAL0484727.1"/>
    </source>
</evidence>
<dbReference type="EMBL" id="JAOPGA020001067">
    <property type="protein sequence ID" value="KAL0484727.1"/>
    <property type="molecule type" value="Genomic_DNA"/>
</dbReference>
<comment type="caution">
    <text evidence="1">The sequence shown here is derived from an EMBL/GenBank/DDBJ whole genome shotgun (WGS) entry which is preliminary data.</text>
</comment>
<organism evidence="1 2">
    <name type="scientific">Acrasis kona</name>
    <dbReference type="NCBI Taxonomy" id="1008807"/>
    <lineage>
        <taxon>Eukaryota</taxon>
        <taxon>Discoba</taxon>
        <taxon>Heterolobosea</taxon>
        <taxon>Tetramitia</taxon>
        <taxon>Eutetramitia</taxon>
        <taxon>Acrasidae</taxon>
        <taxon>Acrasis</taxon>
    </lineage>
</organism>
<sequence>MMAKLSQYNETINKQIEDNRRLYEELRQSQVLSPTKYINDNTAQADESTSMMAGLMQTEDDKESRYDNATMTEAETIEAIAISGIKQNVGSTSVCRICLTVFEVNTSVWECGAVQLHCRACVK</sequence>
<accession>A0AAW2Z4K1</accession>
<feature type="non-terminal residue" evidence="1">
    <location>
        <position position="123"/>
    </location>
</feature>
<dbReference type="Proteomes" id="UP001431209">
    <property type="component" value="Unassembled WGS sequence"/>
</dbReference>
<name>A0AAW2Z4K1_9EUKA</name>
<protein>
    <submittedName>
        <fullName evidence="1">Uncharacterized protein</fullName>
    </submittedName>
</protein>
<proteinExistence type="predicted"/>
<dbReference type="AlphaFoldDB" id="A0AAW2Z4K1"/>
<keyword evidence="2" id="KW-1185">Reference proteome</keyword>
<evidence type="ECO:0000313" key="2">
    <source>
        <dbReference type="Proteomes" id="UP001431209"/>
    </source>
</evidence>
<reference evidence="1 2" key="1">
    <citation type="submission" date="2024-03" db="EMBL/GenBank/DDBJ databases">
        <title>The Acrasis kona genome and developmental transcriptomes reveal deep origins of eukaryotic multicellular pathways.</title>
        <authorList>
            <person name="Sheikh S."/>
            <person name="Fu C.-J."/>
            <person name="Brown M.W."/>
            <person name="Baldauf S.L."/>
        </authorList>
    </citation>
    <scope>NUCLEOTIDE SEQUENCE [LARGE SCALE GENOMIC DNA]</scope>
    <source>
        <strain evidence="1 2">ATCC MYA-3509</strain>
    </source>
</reference>